<reference evidence="4" key="2">
    <citation type="journal article" date="2015" name="Data Brief">
        <title>Shoot transcriptome of the giant reed, Arundo donax.</title>
        <authorList>
            <person name="Barrero R.A."/>
            <person name="Guerrero F.D."/>
            <person name="Moolhuijzen P."/>
            <person name="Goolsby J.A."/>
            <person name="Tidwell J."/>
            <person name="Bellgard S.E."/>
            <person name="Bellgard M.I."/>
        </authorList>
    </citation>
    <scope>NUCLEOTIDE SEQUENCE</scope>
    <source>
        <tissue evidence="4">Shoot tissue taken approximately 20 cm above the soil surface</tissue>
    </source>
</reference>
<proteinExistence type="predicted"/>
<keyword evidence="2" id="KW-1133">Transmembrane helix</keyword>
<dbReference type="GO" id="GO:0016020">
    <property type="term" value="C:membrane"/>
    <property type="evidence" value="ECO:0007669"/>
    <property type="project" value="TreeGrafter"/>
</dbReference>
<feature type="transmembrane region" description="Helical" evidence="2">
    <location>
        <begin position="20"/>
        <end position="40"/>
    </location>
</feature>
<evidence type="ECO:0000313" key="4">
    <source>
        <dbReference type="EMBL" id="JAD53372.1"/>
    </source>
</evidence>
<dbReference type="PANTHER" id="PTHR24177:SF432">
    <property type="entry name" value="OS06G0286146 PROTEIN"/>
    <property type="match status" value="1"/>
</dbReference>
<feature type="transmembrane region" description="Helical" evidence="2">
    <location>
        <begin position="186"/>
        <end position="208"/>
    </location>
</feature>
<evidence type="ECO:0000256" key="2">
    <source>
        <dbReference type="SAM" id="Phobius"/>
    </source>
</evidence>
<feature type="domain" description="PGG" evidence="3">
    <location>
        <begin position="135"/>
        <end position="243"/>
    </location>
</feature>
<evidence type="ECO:0000256" key="1">
    <source>
        <dbReference type="SAM" id="MobiDB-lite"/>
    </source>
</evidence>
<organism evidence="4">
    <name type="scientific">Arundo donax</name>
    <name type="common">Giant reed</name>
    <name type="synonym">Donax arundinaceus</name>
    <dbReference type="NCBI Taxonomy" id="35708"/>
    <lineage>
        <taxon>Eukaryota</taxon>
        <taxon>Viridiplantae</taxon>
        <taxon>Streptophyta</taxon>
        <taxon>Embryophyta</taxon>
        <taxon>Tracheophyta</taxon>
        <taxon>Spermatophyta</taxon>
        <taxon>Magnoliopsida</taxon>
        <taxon>Liliopsida</taxon>
        <taxon>Poales</taxon>
        <taxon>Poaceae</taxon>
        <taxon>PACMAD clade</taxon>
        <taxon>Arundinoideae</taxon>
        <taxon>Arundineae</taxon>
        <taxon>Arundo</taxon>
    </lineage>
</organism>
<accession>A0A0A9B213</accession>
<keyword evidence="2" id="KW-0812">Transmembrane</keyword>
<keyword evidence="2" id="KW-0472">Membrane</keyword>
<feature type="region of interest" description="Disordered" evidence="1">
    <location>
        <begin position="280"/>
        <end position="303"/>
    </location>
</feature>
<dbReference type="AlphaFoldDB" id="A0A0A9B213"/>
<feature type="transmembrane region" description="Helical" evidence="2">
    <location>
        <begin position="140"/>
        <end position="157"/>
    </location>
</feature>
<feature type="transmembrane region" description="Helical" evidence="2">
    <location>
        <begin position="250"/>
        <end position="271"/>
    </location>
</feature>
<dbReference type="Pfam" id="PF13962">
    <property type="entry name" value="PGG"/>
    <property type="match status" value="1"/>
</dbReference>
<dbReference type="EMBL" id="GBRH01244523">
    <property type="protein sequence ID" value="JAD53372.1"/>
    <property type="molecule type" value="Transcribed_RNA"/>
</dbReference>
<reference evidence="4" key="1">
    <citation type="submission" date="2014-09" db="EMBL/GenBank/DDBJ databases">
        <authorList>
            <person name="Magalhaes I.L.F."/>
            <person name="Oliveira U."/>
            <person name="Santos F.R."/>
            <person name="Vidigal T.H.D.A."/>
            <person name="Brescovit A.D."/>
            <person name="Santos A.J."/>
        </authorList>
    </citation>
    <scope>NUCLEOTIDE SEQUENCE</scope>
    <source>
        <tissue evidence="4">Shoot tissue taken approximately 20 cm above the soil surface</tissue>
    </source>
</reference>
<protein>
    <recommendedName>
        <fullName evidence="3">PGG domain-containing protein</fullName>
    </recommendedName>
</protein>
<dbReference type="InterPro" id="IPR026961">
    <property type="entry name" value="PGG_dom"/>
</dbReference>
<sequence length="303" mass="31621">MSAIAHIILLVNPNLYRPAIRSYALSVCTAAGMLGLMAAYAAGSTQHLKTSIYIFVLAFLVVMFIAVLFAVAGRKKGKKPRMTGDVADESAIEAGSGAGGGGDTATGALAEGPSDVAGGSASRGGDDEVAGKKKHAKCKYLMLLGILMASVTYQAGLDPPGGVWQSDGDGHTAGDPVLGTNRRLRYLFFFHCNSTSFVASIVVVVLLLPQRLMENGWWLMVTNTTMVLNLLGLLGAHAAGSSRGWETSGYVVALIIAALAYVAVHAIMSFFGRRGRTSSSHLQPDDVPQLKGSVGNQPHGVSV</sequence>
<evidence type="ECO:0000259" key="3">
    <source>
        <dbReference type="Pfam" id="PF13962"/>
    </source>
</evidence>
<dbReference type="PANTHER" id="PTHR24177">
    <property type="entry name" value="CASKIN"/>
    <property type="match status" value="1"/>
</dbReference>
<feature type="transmembrane region" description="Helical" evidence="2">
    <location>
        <begin position="52"/>
        <end position="72"/>
    </location>
</feature>
<feature type="transmembrane region" description="Helical" evidence="2">
    <location>
        <begin position="217"/>
        <end position="238"/>
    </location>
</feature>
<name>A0A0A9B213_ARUDO</name>